<keyword evidence="8 11" id="KW-0378">Hydrolase</keyword>
<comment type="function">
    <text evidence="11">Hydrolase that can remove conjugated ubiquitin from proteins and may therefore play an important regulatory role at the level of protein turnover by preventing degradation.</text>
</comment>
<evidence type="ECO:0000256" key="11">
    <source>
        <dbReference type="RuleBase" id="RU367104"/>
    </source>
</evidence>
<dbReference type="SUPFAM" id="SSF54001">
    <property type="entry name" value="Cysteine proteinases"/>
    <property type="match status" value="1"/>
</dbReference>
<dbReference type="Proteomes" id="UP000664203">
    <property type="component" value="Unassembled WGS sequence"/>
</dbReference>
<evidence type="ECO:0000256" key="1">
    <source>
        <dbReference type="ARBA" id="ARBA00000707"/>
    </source>
</evidence>
<name>A0A8H3EE52_9LECA</name>
<evidence type="ECO:0000256" key="8">
    <source>
        <dbReference type="ARBA" id="ARBA00022801"/>
    </source>
</evidence>
<evidence type="ECO:0000256" key="4">
    <source>
        <dbReference type="ARBA" id="ARBA00022670"/>
    </source>
</evidence>
<evidence type="ECO:0000256" key="3">
    <source>
        <dbReference type="ARBA" id="ARBA00022490"/>
    </source>
</evidence>
<dbReference type="GO" id="GO:0005634">
    <property type="term" value="C:nucleus"/>
    <property type="evidence" value="ECO:0007669"/>
    <property type="project" value="TreeGrafter"/>
</dbReference>
<organism evidence="14 15">
    <name type="scientific">Alectoria fallacina</name>
    <dbReference type="NCBI Taxonomy" id="1903189"/>
    <lineage>
        <taxon>Eukaryota</taxon>
        <taxon>Fungi</taxon>
        <taxon>Dikarya</taxon>
        <taxon>Ascomycota</taxon>
        <taxon>Pezizomycotina</taxon>
        <taxon>Lecanoromycetes</taxon>
        <taxon>OSLEUM clade</taxon>
        <taxon>Lecanoromycetidae</taxon>
        <taxon>Lecanorales</taxon>
        <taxon>Lecanorineae</taxon>
        <taxon>Parmeliaceae</taxon>
        <taxon>Alectoria</taxon>
    </lineage>
</organism>
<comment type="caution">
    <text evidence="14">The sequence shown here is derived from an EMBL/GenBank/DDBJ whole genome shotgun (WGS) entry which is preliminary data.</text>
</comment>
<evidence type="ECO:0000256" key="10">
    <source>
        <dbReference type="ARBA" id="ARBA00022833"/>
    </source>
</evidence>
<protein>
    <recommendedName>
        <fullName evidence="11">Ubiquitin thioesterase OTU</fullName>
        <ecNumber evidence="11">3.4.19.12</ecNumber>
    </recommendedName>
</protein>
<keyword evidence="15" id="KW-1185">Reference proteome</keyword>
<feature type="compositionally biased region" description="Polar residues" evidence="12">
    <location>
        <begin position="97"/>
        <end position="108"/>
    </location>
</feature>
<dbReference type="Gene3D" id="3.10.20.90">
    <property type="entry name" value="Phosphatidylinositol 3-kinase Catalytic Subunit, Chain A, domain 1"/>
    <property type="match status" value="1"/>
</dbReference>
<dbReference type="PANTHER" id="PTHR13312:SF0">
    <property type="entry name" value="UBIQUITIN THIOESTERASE OTU1"/>
    <property type="match status" value="1"/>
</dbReference>
<dbReference type="InterPro" id="IPR003323">
    <property type="entry name" value="OTU_dom"/>
</dbReference>
<dbReference type="CDD" id="cd17059">
    <property type="entry name" value="Ubl_OTU1"/>
    <property type="match status" value="1"/>
</dbReference>
<evidence type="ECO:0000313" key="15">
    <source>
        <dbReference type="Proteomes" id="UP000664203"/>
    </source>
</evidence>
<dbReference type="GO" id="GO:0004843">
    <property type="term" value="F:cysteine-type deubiquitinase activity"/>
    <property type="evidence" value="ECO:0007669"/>
    <property type="project" value="UniProtKB-UniRule"/>
</dbReference>
<reference evidence="14" key="1">
    <citation type="submission" date="2021-03" db="EMBL/GenBank/DDBJ databases">
        <authorList>
            <person name="Tagirdzhanova G."/>
        </authorList>
    </citation>
    <scope>NUCLEOTIDE SEQUENCE</scope>
</reference>
<dbReference type="EC" id="3.4.19.12" evidence="11"/>
<dbReference type="Pfam" id="PF24560">
    <property type="entry name" value="zf-C2H2_OTU1_C"/>
    <property type="match status" value="1"/>
</dbReference>
<dbReference type="CDD" id="cd22745">
    <property type="entry name" value="OTU_OTU1"/>
    <property type="match status" value="1"/>
</dbReference>
<evidence type="ECO:0000256" key="9">
    <source>
        <dbReference type="ARBA" id="ARBA00022807"/>
    </source>
</evidence>
<keyword evidence="3 11" id="KW-0963">Cytoplasm</keyword>
<evidence type="ECO:0000256" key="2">
    <source>
        <dbReference type="ARBA" id="ARBA00004496"/>
    </source>
</evidence>
<dbReference type="InterPro" id="IPR048857">
    <property type="entry name" value="OTU1_Ubl"/>
</dbReference>
<dbReference type="Gene3D" id="3.90.70.80">
    <property type="match status" value="1"/>
</dbReference>
<keyword evidence="9 11" id="KW-0788">Thiol protease</keyword>
<evidence type="ECO:0000256" key="7">
    <source>
        <dbReference type="ARBA" id="ARBA00022786"/>
    </source>
</evidence>
<accession>A0A8H3EE52</accession>
<feature type="region of interest" description="Disordered" evidence="12">
    <location>
        <begin position="78"/>
        <end position="152"/>
    </location>
</feature>
<sequence>MRVRIRGPAGQAAISLSDTATIEDLKSQISQKTSVSKFDLKYGYPPRPLSLSDYAETAKLSDIGIKLDGEQLIVSDTPSASKSSLSTVGRPKPLDPSPSQILTHGAKNSSSAVSPSSFSFADVGTAPPSSTQKTNKPLSLTRKTTSASLDAPELPLPSHASTLVLRIMPDDNSCLFRAFDTAFFGAMDNMTELRSIVAQNIYANPDTYSAVVLDQQPDDYCRWIQTEDAWGGAIELDILSKHFDVEISSIDVQTLRTDRFNEGRPKRCILVYSGIHYDAIALSPSDAPHKIAYAPPEFDTKIFDTQDVAVLEGAVELCRVLQGRHYYTDTAAFKTRCNVCGKVSVGEKGATEHAATTGHYDFGEAA</sequence>
<feature type="compositionally biased region" description="Polar residues" evidence="12">
    <location>
        <begin position="78"/>
        <end position="87"/>
    </location>
</feature>
<dbReference type="FunFam" id="3.90.70.80:FF:000016">
    <property type="entry name" value="Putative ubiquitin thioesterase otu1"/>
    <property type="match status" value="1"/>
</dbReference>
<feature type="domain" description="OTU" evidence="13">
    <location>
        <begin position="163"/>
        <end position="283"/>
    </location>
</feature>
<comment type="subcellular location">
    <subcellularLocation>
        <location evidence="2 11">Cytoplasm</location>
    </subcellularLocation>
</comment>
<comment type="catalytic activity">
    <reaction evidence="1 11">
        <text>Thiol-dependent hydrolysis of ester, thioester, amide, peptide and isopeptide bonds formed by the C-terminal Gly of ubiquitin (a 76-residue protein attached to proteins as an intracellular targeting signal).</text>
        <dbReference type="EC" id="3.4.19.12"/>
    </reaction>
</comment>
<evidence type="ECO:0000256" key="12">
    <source>
        <dbReference type="SAM" id="MobiDB-lite"/>
    </source>
</evidence>
<dbReference type="OrthoDB" id="65596at2759"/>
<evidence type="ECO:0000256" key="6">
    <source>
        <dbReference type="ARBA" id="ARBA00022771"/>
    </source>
</evidence>
<evidence type="ECO:0000256" key="5">
    <source>
        <dbReference type="ARBA" id="ARBA00022723"/>
    </source>
</evidence>
<dbReference type="GO" id="GO:0008270">
    <property type="term" value="F:zinc ion binding"/>
    <property type="evidence" value="ECO:0007669"/>
    <property type="project" value="UniProtKB-KW"/>
</dbReference>
<evidence type="ECO:0000259" key="13">
    <source>
        <dbReference type="PROSITE" id="PS50802"/>
    </source>
</evidence>
<feature type="compositionally biased region" description="Low complexity" evidence="12">
    <location>
        <begin position="109"/>
        <end position="121"/>
    </location>
</feature>
<dbReference type="GO" id="GO:0016579">
    <property type="term" value="P:protein deubiquitination"/>
    <property type="evidence" value="ECO:0007669"/>
    <property type="project" value="TreeGrafter"/>
</dbReference>
<dbReference type="Pfam" id="PF21403">
    <property type="entry name" value="OTU1_UBXL"/>
    <property type="match status" value="1"/>
</dbReference>
<dbReference type="EMBL" id="CAJPDR010000008">
    <property type="protein sequence ID" value="CAF9904864.1"/>
    <property type="molecule type" value="Genomic_DNA"/>
</dbReference>
<keyword evidence="10" id="KW-0862">Zinc</keyword>
<evidence type="ECO:0000313" key="14">
    <source>
        <dbReference type="EMBL" id="CAF9904864.1"/>
    </source>
</evidence>
<proteinExistence type="predicted"/>
<dbReference type="GO" id="GO:0036503">
    <property type="term" value="P:ERAD pathway"/>
    <property type="evidence" value="ECO:0007669"/>
    <property type="project" value="TreeGrafter"/>
</dbReference>
<dbReference type="PROSITE" id="PS50802">
    <property type="entry name" value="OTU"/>
    <property type="match status" value="1"/>
</dbReference>
<keyword evidence="5" id="KW-0479">Metal-binding</keyword>
<dbReference type="InterPro" id="IPR038765">
    <property type="entry name" value="Papain-like_cys_pep_sf"/>
</dbReference>
<feature type="compositionally biased region" description="Polar residues" evidence="12">
    <location>
        <begin position="127"/>
        <end position="148"/>
    </location>
</feature>
<keyword evidence="4 14" id="KW-0645">Protease</keyword>
<keyword evidence="6" id="KW-0863">Zinc-finger</keyword>
<dbReference type="FunFam" id="3.10.20.90:FF:000096">
    <property type="entry name" value="Ubiquitin thioesterase OTU1"/>
    <property type="match status" value="1"/>
</dbReference>
<dbReference type="AlphaFoldDB" id="A0A8H3EE52"/>
<keyword evidence="7 11" id="KW-0833">Ubl conjugation pathway</keyword>
<dbReference type="GO" id="GO:0005829">
    <property type="term" value="C:cytosol"/>
    <property type="evidence" value="ECO:0007669"/>
    <property type="project" value="TreeGrafter"/>
</dbReference>
<dbReference type="Pfam" id="PF02338">
    <property type="entry name" value="OTU"/>
    <property type="match status" value="1"/>
</dbReference>
<dbReference type="GO" id="GO:0030968">
    <property type="term" value="P:endoplasmic reticulum unfolded protein response"/>
    <property type="evidence" value="ECO:0007669"/>
    <property type="project" value="TreeGrafter"/>
</dbReference>
<gene>
    <name evidence="14" type="primary">OTU1</name>
    <name evidence="14" type="ORF">ALECFALPRED_009959</name>
</gene>
<dbReference type="PANTHER" id="PTHR13312">
    <property type="entry name" value="HIV-INDUCED PROTEIN-7-LIKE PROTEASE"/>
    <property type="match status" value="1"/>
</dbReference>
<dbReference type="InterPro" id="IPR057766">
    <property type="entry name" value="Znf-C2H2_OTU1-like_C"/>
</dbReference>